<organism evidence="2 3">
    <name type="scientific">Strongylus vulgaris</name>
    <name type="common">Blood worm</name>
    <dbReference type="NCBI Taxonomy" id="40348"/>
    <lineage>
        <taxon>Eukaryota</taxon>
        <taxon>Metazoa</taxon>
        <taxon>Ecdysozoa</taxon>
        <taxon>Nematoda</taxon>
        <taxon>Chromadorea</taxon>
        <taxon>Rhabditida</taxon>
        <taxon>Rhabditina</taxon>
        <taxon>Rhabditomorpha</taxon>
        <taxon>Strongyloidea</taxon>
        <taxon>Strongylidae</taxon>
        <taxon>Strongylus</taxon>
    </lineage>
</organism>
<gene>
    <name evidence="2" type="ORF">SVUK_LOCUS17068</name>
</gene>
<protein>
    <submittedName>
        <fullName evidence="2">Uncharacterized protein</fullName>
    </submittedName>
</protein>
<sequence>MSTPVKNKTVYECVKEHFLKLMAGEPTDGAAASHRKVINPQDEEYIKQDEHQQENSVHRRVKRQEPPEAESGEGEGSGTYFCWLHA</sequence>
<evidence type="ECO:0000313" key="3">
    <source>
        <dbReference type="Proteomes" id="UP000270094"/>
    </source>
</evidence>
<feature type="region of interest" description="Disordered" evidence="1">
    <location>
        <begin position="47"/>
        <end position="79"/>
    </location>
</feature>
<dbReference type="AlphaFoldDB" id="A0A3P7J9A5"/>
<proteinExistence type="predicted"/>
<feature type="compositionally biased region" description="Basic and acidic residues" evidence="1">
    <location>
        <begin position="47"/>
        <end position="57"/>
    </location>
</feature>
<name>A0A3P7J9A5_STRVU</name>
<dbReference type="EMBL" id="UYYB01115897">
    <property type="protein sequence ID" value="VDM82070.1"/>
    <property type="molecule type" value="Genomic_DNA"/>
</dbReference>
<evidence type="ECO:0000256" key="1">
    <source>
        <dbReference type="SAM" id="MobiDB-lite"/>
    </source>
</evidence>
<accession>A0A3P7J9A5</accession>
<keyword evidence="3" id="KW-1185">Reference proteome</keyword>
<reference evidence="2 3" key="1">
    <citation type="submission" date="2018-11" db="EMBL/GenBank/DDBJ databases">
        <authorList>
            <consortium name="Pathogen Informatics"/>
        </authorList>
    </citation>
    <scope>NUCLEOTIDE SEQUENCE [LARGE SCALE GENOMIC DNA]</scope>
</reference>
<dbReference type="Proteomes" id="UP000270094">
    <property type="component" value="Unassembled WGS sequence"/>
</dbReference>
<evidence type="ECO:0000313" key="2">
    <source>
        <dbReference type="EMBL" id="VDM82070.1"/>
    </source>
</evidence>